<dbReference type="InParanoid" id="A0A194X1M9"/>
<keyword evidence="5 7" id="KW-0472">Membrane</keyword>
<dbReference type="RefSeq" id="XP_018068244.1">
    <property type="nucleotide sequence ID" value="XM_018217722.1"/>
</dbReference>
<evidence type="ECO:0000256" key="4">
    <source>
        <dbReference type="ARBA" id="ARBA00022989"/>
    </source>
</evidence>
<dbReference type="InterPro" id="IPR020846">
    <property type="entry name" value="MFS_dom"/>
</dbReference>
<proteinExistence type="predicted"/>
<feature type="transmembrane region" description="Helical" evidence="7">
    <location>
        <begin position="108"/>
        <end position="130"/>
    </location>
</feature>
<feature type="region of interest" description="Disordered" evidence="6">
    <location>
        <begin position="1"/>
        <end position="23"/>
    </location>
</feature>
<dbReference type="Gene3D" id="1.20.1250.20">
    <property type="entry name" value="MFS general substrate transporter like domains"/>
    <property type="match status" value="2"/>
</dbReference>
<dbReference type="Pfam" id="PF07690">
    <property type="entry name" value="MFS_1"/>
    <property type="match status" value="1"/>
</dbReference>
<feature type="transmembrane region" description="Helical" evidence="7">
    <location>
        <begin position="194"/>
        <end position="217"/>
    </location>
</feature>
<feature type="transmembrane region" description="Helical" evidence="7">
    <location>
        <begin position="334"/>
        <end position="354"/>
    </location>
</feature>
<dbReference type="GeneID" id="28827448"/>
<evidence type="ECO:0000313" key="10">
    <source>
        <dbReference type="Proteomes" id="UP000070700"/>
    </source>
</evidence>
<keyword evidence="4 7" id="KW-1133">Transmembrane helix</keyword>
<name>A0A194X1M9_MOLSC</name>
<feature type="transmembrane region" description="Helical" evidence="7">
    <location>
        <begin position="229"/>
        <end position="249"/>
    </location>
</feature>
<evidence type="ECO:0000256" key="1">
    <source>
        <dbReference type="ARBA" id="ARBA00004141"/>
    </source>
</evidence>
<evidence type="ECO:0000256" key="7">
    <source>
        <dbReference type="SAM" id="Phobius"/>
    </source>
</evidence>
<sequence>MDSIKGLPEDIKGTSFQSSQDKVDTENGVITSLQPEKEIDIAAAILANAQDRSPVTEEEMTKLRRKIDWRLVPMLFVCLQLSGWDKVLVGTAAIYGMETDLGLTGSQYSWVGSIMYFAFLGAIFPTLWALQRLPTGKYLAANIFCWGVVEMCHAATKNPAGILVCRFLLGVFQCCGLPAMVILSTMWWKKSEQPLRIAIICSVTSSVGNGLISYGFSFVTHSHIAKWKLIFLAPGGFTVIWGALIFFFLPNSPADCKWLSDREKFVAVERIRDEKLGVDSLTWKWHQAREAVLEKKNWILWLFFIAVNIPNGGLISFSTIIIKSLGFTSRNSSLMTIPTGLVSTFSAWGFSWLAGRTKKYRTLVLVASLVIPLIGAVVVYATERSNTAAQLIGLYMLYVYWAPYIVGLSMFQANTAGRSKKTTVNAMDYFAYAVGNIIGPQTFKADQAPKYTGAIIAMTTCYALCMLLGLFYGYTCYLENKKRDEELRVSGNESGADHDMDFMDLTDKENRSFRYTR</sequence>
<dbReference type="PANTHER" id="PTHR43791:SF41">
    <property type="entry name" value="MAJOR FACILITATOR SUPERFAMILY (MFS) PROFILE DOMAIN-CONTAINING PROTEIN"/>
    <property type="match status" value="1"/>
</dbReference>
<feature type="domain" description="Major facilitator superfamily (MFS) profile" evidence="8">
    <location>
        <begin position="71"/>
        <end position="481"/>
    </location>
</feature>
<accession>A0A194X1M9</accession>
<evidence type="ECO:0000313" key="9">
    <source>
        <dbReference type="EMBL" id="KUJ13889.1"/>
    </source>
</evidence>
<dbReference type="InterPro" id="IPR036259">
    <property type="entry name" value="MFS_trans_sf"/>
</dbReference>
<comment type="subcellular location">
    <subcellularLocation>
        <location evidence="1">Membrane</location>
        <topology evidence="1">Multi-pass membrane protein</topology>
    </subcellularLocation>
</comment>
<feature type="transmembrane region" description="Helical" evidence="7">
    <location>
        <begin position="392"/>
        <end position="411"/>
    </location>
</feature>
<dbReference type="GO" id="GO:0022857">
    <property type="term" value="F:transmembrane transporter activity"/>
    <property type="evidence" value="ECO:0007669"/>
    <property type="project" value="InterPro"/>
</dbReference>
<dbReference type="PANTHER" id="PTHR43791">
    <property type="entry name" value="PERMEASE-RELATED"/>
    <property type="match status" value="1"/>
</dbReference>
<feature type="transmembrane region" description="Helical" evidence="7">
    <location>
        <begin position="298"/>
        <end position="322"/>
    </location>
</feature>
<dbReference type="PROSITE" id="PS50850">
    <property type="entry name" value="MFS"/>
    <property type="match status" value="1"/>
</dbReference>
<dbReference type="KEGG" id="psco:LY89DRAFT_708972"/>
<evidence type="ECO:0000256" key="2">
    <source>
        <dbReference type="ARBA" id="ARBA00022448"/>
    </source>
</evidence>
<dbReference type="AlphaFoldDB" id="A0A194X1M9"/>
<dbReference type="Proteomes" id="UP000070700">
    <property type="component" value="Unassembled WGS sequence"/>
</dbReference>
<evidence type="ECO:0000256" key="6">
    <source>
        <dbReference type="SAM" id="MobiDB-lite"/>
    </source>
</evidence>
<organism evidence="9 10">
    <name type="scientific">Mollisia scopiformis</name>
    <name type="common">Conifer needle endophyte fungus</name>
    <name type="synonym">Phialocephala scopiformis</name>
    <dbReference type="NCBI Taxonomy" id="149040"/>
    <lineage>
        <taxon>Eukaryota</taxon>
        <taxon>Fungi</taxon>
        <taxon>Dikarya</taxon>
        <taxon>Ascomycota</taxon>
        <taxon>Pezizomycotina</taxon>
        <taxon>Leotiomycetes</taxon>
        <taxon>Helotiales</taxon>
        <taxon>Mollisiaceae</taxon>
        <taxon>Mollisia</taxon>
    </lineage>
</organism>
<feature type="transmembrane region" description="Helical" evidence="7">
    <location>
        <begin position="71"/>
        <end position="96"/>
    </location>
</feature>
<dbReference type="InterPro" id="IPR011701">
    <property type="entry name" value="MFS"/>
</dbReference>
<keyword evidence="2" id="KW-0813">Transport</keyword>
<gene>
    <name evidence="9" type="ORF">LY89DRAFT_708972</name>
</gene>
<evidence type="ECO:0000259" key="8">
    <source>
        <dbReference type="PROSITE" id="PS50850"/>
    </source>
</evidence>
<reference evidence="9 10" key="1">
    <citation type="submission" date="2015-10" db="EMBL/GenBank/DDBJ databases">
        <title>Full genome of DAOMC 229536 Phialocephala scopiformis, a fungal endophyte of spruce producing the potent anti-insectan compound rugulosin.</title>
        <authorList>
            <consortium name="DOE Joint Genome Institute"/>
            <person name="Walker A.K."/>
            <person name="Frasz S.L."/>
            <person name="Seifert K.A."/>
            <person name="Miller J.D."/>
            <person name="Mondo S.J."/>
            <person name="Labutti K."/>
            <person name="Lipzen A."/>
            <person name="Dockter R."/>
            <person name="Kennedy M."/>
            <person name="Grigoriev I.V."/>
            <person name="Spatafora J.W."/>
        </authorList>
    </citation>
    <scope>NUCLEOTIDE SEQUENCE [LARGE SCALE GENOMIC DNA]</scope>
    <source>
        <strain evidence="9 10">CBS 120377</strain>
    </source>
</reference>
<evidence type="ECO:0000256" key="5">
    <source>
        <dbReference type="ARBA" id="ARBA00023136"/>
    </source>
</evidence>
<evidence type="ECO:0000256" key="3">
    <source>
        <dbReference type="ARBA" id="ARBA00022692"/>
    </source>
</evidence>
<dbReference type="SUPFAM" id="SSF103473">
    <property type="entry name" value="MFS general substrate transporter"/>
    <property type="match status" value="1"/>
</dbReference>
<dbReference type="GO" id="GO:0016020">
    <property type="term" value="C:membrane"/>
    <property type="evidence" value="ECO:0007669"/>
    <property type="project" value="UniProtKB-SubCell"/>
</dbReference>
<dbReference type="OrthoDB" id="6730379at2759"/>
<keyword evidence="10" id="KW-1185">Reference proteome</keyword>
<protein>
    <submittedName>
        <fullName evidence="9">Putative allantoate permease</fullName>
    </submittedName>
</protein>
<feature type="transmembrane region" description="Helical" evidence="7">
    <location>
        <begin position="360"/>
        <end position="380"/>
    </location>
</feature>
<dbReference type="EMBL" id="KQ947421">
    <property type="protein sequence ID" value="KUJ13889.1"/>
    <property type="molecule type" value="Genomic_DNA"/>
</dbReference>
<feature type="transmembrane region" description="Helical" evidence="7">
    <location>
        <begin position="451"/>
        <end position="474"/>
    </location>
</feature>
<feature type="transmembrane region" description="Helical" evidence="7">
    <location>
        <begin position="167"/>
        <end position="188"/>
    </location>
</feature>
<keyword evidence="3 7" id="KW-0812">Transmembrane</keyword>